<dbReference type="InterPro" id="IPR032466">
    <property type="entry name" value="Metal_Hydrolase"/>
</dbReference>
<dbReference type="InterPro" id="IPR004722">
    <property type="entry name" value="DHOase"/>
</dbReference>
<feature type="domain" description="Dihydroorotase catalytic" evidence="2">
    <location>
        <begin position="56"/>
        <end position="243"/>
    </location>
</feature>
<evidence type="ECO:0000256" key="1">
    <source>
        <dbReference type="ARBA" id="ARBA00022975"/>
    </source>
</evidence>
<evidence type="ECO:0000313" key="3">
    <source>
        <dbReference type="EMBL" id="GAA0558200.1"/>
    </source>
</evidence>
<dbReference type="PANTHER" id="PTHR43668">
    <property type="entry name" value="ALLANTOINASE"/>
    <property type="match status" value="1"/>
</dbReference>
<dbReference type="SUPFAM" id="SSF51556">
    <property type="entry name" value="Metallo-dependent hydrolases"/>
    <property type="match status" value="1"/>
</dbReference>
<accession>A0ABN1E362</accession>
<keyword evidence="1" id="KW-0665">Pyrimidine biosynthesis</keyword>
<gene>
    <name evidence="3" type="ORF">GCM10008942_03350</name>
</gene>
<evidence type="ECO:0000313" key="4">
    <source>
        <dbReference type="Proteomes" id="UP001499951"/>
    </source>
</evidence>
<keyword evidence="4" id="KW-1185">Reference proteome</keyword>
<organism evidence="3 4">
    <name type="scientific">Rhizomicrobium electricum</name>
    <dbReference type="NCBI Taxonomy" id="480070"/>
    <lineage>
        <taxon>Bacteria</taxon>
        <taxon>Pseudomonadati</taxon>
        <taxon>Pseudomonadota</taxon>
        <taxon>Alphaproteobacteria</taxon>
        <taxon>Micropepsales</taxon>
        <taxon>Micropepsaceae</taxon>
        <taxon>Rhizomicrobium</taxon>
    </lineage>
</organism>
<dbReference type="PANTHER" id="PTHR43668:SF2">
    <property type="entry name" value="ALLANTOINASE"/>
    <property type="match status" value="1"/>
</dbReference>
<reference evidence="3 4" key="1">
    <citation type="journal article" date="2019" name="Int. J. Syst. Evol. Microbiol.">
        <title>The Global Catalogue of Microorganisms (GCM) 10K type strain sequencing project: providing services to taxonomists for standard genome sequencing and annotation.</title>
        <authorList>
            <consortium name="The Broad Institute Genomics Platform"/>
            <consortium name="The Broad Institute Genome Sequencing Center for Infectious Disease"/>
            <person name="Wu L."/>
            <person name="Ma J."/>
        </authorList>
    </citation>
    <scope>NUCLEOTIDE SEQUENCE [LARGE SCALE GENOMIC DNA]</scope>
    <source>
        <strain evidence="3 4">JCM 15089</strain>
    </source>
</reference>
<dbReference type="Proteomes" id="UP001499951">
    <property type="component" value="Unassembled WGS sequence"/>
</dbReference>
<dbReference type="Pfam" id="PF12890">
    <property type="entry name" value="DHOase"/>
    <property type="match status" value="1"/>
</dbReference>
<dbReference type="EMBL" id="BAAADD010000001">
    <property type="protein sequence ID" value="GAA0558200.1"/>
    <property type="molecule type" value="Genomic_DNA"/>
</dbReference>
<dbReference type="RefSeq" id="WP_166930835.1">
    <property type="nucleotide sequence ID" value="NZ_BAAADD010000001.1"/>
</dbReference>
<evidence type="ECO:0000259" key="2">
    <source>
        <dbReference type="Pfam" id="PF12890"/>
    </source>
</evidence>
<sequence length="434" mass="46204">MSNGRTIFCNAHLIDPASKLDTRGGLVVENGKIADVGAGLFADIDRNAPDVIDCHGMVLSPGLIDMRVSTGEPGSEHRETLESASRAALAGGITTIIVMPNTDPVIDEPSLVDFIRRRAEATAKVHVLPMAALTRHLAGEVMTEIGLLKEAGAVAFTDGDRTISNTRVLRRALAYASSFDALVVAHAEDPDLTEGTAVNECEYAMRLGLPAAPALAETMIVERDIRLVEMTGARYHFGQISCRASLEAIAKAKAHGLPITCGVAAHHLALNELDVGTYYTFMKVKPPLRSESDRLAMVEGVASGVIDVIVSSHDPQAADTKRQPFAQAAFGAAGLETLLPVALGLYHDGSADLLHILKRMTCTPAKLLGLDCGVLKKGAPADLMLIDTDRPFVVEPALLRSRAKNTPFKGRLFQGLAMKTFVGGECVFDRGAPR</sequence>
<proteinExistence type="predicted"/>
<dbReference type="SUPFAM" id="SSF51338">
    <property type="entry name" value="Composite domain of metallo-dependent hydrolases"/>
    <property type="match status" value="1"/>
</dbReference>
<dbReference type="CDD" id="cd01317">
    <property type="entry name" value="DHOase_IIa"/>
    <property type="match status" value="1"/>
</dbReference>
<dbReference type="InterPro" id="IPR024403">
    <property type="entry name" value="DHOase_cat"/>
</dbReference>
<dbReference type="InterPro" id="IPR011059">
    <property type="entry name" value="Metal-dep_hydrolase_composite"/>
</dbReference>
<name>A0ABN1E362_9PROT</name>
<comment type="caution">
    <text evidence="3">The sequence shown here is derived from an EMBL/GenBank/DDBJ whole genome shotgun (WGS) entry which is preliminary data.</text>
</comment>
<dbReference type="InterPro" id="IPR050138">
    <property type="entry name" value="DHOase/Allantoinase_Hydrolase"/>
</dbReference>
<protein>
    <submittedName>
        <fullName evidence="3">Dihydroorotase</fullName>
    </submittedName>
</protein>
<dbReference type="Gene3D" id="3.20.20.140">
    <property type="entry name" value="Metal-dependent hydrolases"/>
    <property type="match status" value="1"/>
</dbReference>
<dbReference type="Gene3D" id="2.30.40.10">
    <property type="entry name" value="Urease, subunit C, domain 1"/>
    <property type="match status" value="1"/>
</dbReference>
<dbReference type="NCBIfam" id="TIGR00857">
    <property type="entry name" value="pyrC_multi"/>
    <property type="match status" value="1"/>
</dbReference>